<keyword evidence="2" id="KW-1185">Reference proteome</keyword>
<organism evidence="1 2">
    <name type="scientific">Dichotomicrobium thermohalophilum</name>
    <dbReference type="NCBI Taxonomy" id="933063"/>
    <lineage>
        <taxon>Bacteria</taxon>
        <taxon>Pseudomonadati</taxon>
        <taxon>Pseudomonadota</taxon>
        <taxon>Alphaproteobacteria</taxon>
        <taxon>Hyphomicrobiales</taxon>
        <taxon>Hyphomicrobiaceae</taxon>
        <taxon>Dichotomicrobium</taxon>
    </lineage>
</organism>
<evidence type="ECO:0000313" key="1">
    <source>
        <dbReference type="EMBL" id="RIA55341.1"/>
    </source>
</evidence>
<dbReference type="InterPro" id="IPR005624">
    <property type="entry name" value="PduO/GlcC-like"/>
</dbReference>
<dbReference type="SUPFAM" id="SSF143744">
    <property type="entry name" value="GlcG-like"/>
    <property type="match status" value="1"/>
</dbReference>
<accession>A0A397QAU5</accession>
<sequence>MSELTLEAAKTIIETAFAKGRELGLKPLAVAVLDSGGHLKAFERADGASFLRPKIAFGKAYGSIALGAGSRALHARAEQQAYFINAVNALADGNLVPVAGGVVIRDAQGNAVGAVGVTGDTSENDEACALAGIEAAGFQADTGA</sequence>
<dbReference type="AlphaFoldDB" id="A0A397QAU5"/>
<dbReference type="RefSeq" id="WP_119061709.1">
    <property type="nucleotide sequence ID" value="NZ_QXDF01000001.1"/>
</dbReference>
<dbReference type="InterPro" id="IPR052517">
    <property type="entry name" value="GlcG_carb_metab_protein"/>
</dbReference>
<dbReference type="OrthoDB" id="9815788at2"/>
<dbReference type="PANTHER" id="PTHR34309:SF10">
    <property type="entry name" value="SLR1406 PROTEIN"/>
    <property type="match status" value="1"/>
</dbReference>
<reference evidence="1 2" key="1">
    <citation type="submission" date="2018-08" db="EMBL/GenBank/DDBJ databases">
        <title>Genomic Encyclopedia of Archaeal and Bacterial Type Strains, Phase II (KMG-II): from individual species to whole genera.</title>
        <authorList>
            <person name="Goeker M."/>
        </authorList>
    </citation>
    <scope>NUCLEOTIDE SEQUENCE [LARGE SCALE GENOMIC DNA]</scope>
    <source>
        <strain evidence="1 2">DSM 5002</strain>
    </source>
</reference>
<dbReference type="PANTHER" id="PTHR34309">
    <property type="entry name" value="SLR1406 PROTEIN"/>
    <property type="match status" value="1"/>
</dbReference>
<name>A0A397QAU5_9HYPH</name>
<dbReference type="Gene3D" id="3.30.450.150">
    <property type="entry name" value="Haem-degrading domain"/>
    <property type="match status" value="1"/>
</dbReference>
<dbReference type="Pfam" id="PF03928">
    <property type="entry name" value="HbpS-like"/>
    <property type="match status" value="1"/>
</dbReference>
<protein>
    <submittedName>
        <fullName evidence="1">Uncharacterized protein GlcG (DUF336 family)</fullName>
    </submittedName>
</protein>
<dbReference type="InterPro" id="IPR038084">
    <property type="entry name" value="PduO/GlcC-like_sf"/>
</dbReference>
<dbReference type="Proteomes" id="UP000266273">
    <property type="component" value="Unassembled WGS sequence"/>
</dbReference>
<evidence type="ECO:0000313" key="2">
    <source>
        <dbReference type="Proteomes" id="UP000266273"/>
    </source>
</evidence>
<comment type="caution">
    <text evidence="1">The sequence shown here is derived from an EMBL/GenBank/DDBJ whole genome shotgun (WGS) entry which is preliminary data.</text>
</comment>
<dbReference type="EMBL" id="QXDF01000001">
    <property type="protein sequence ID" value="RIA55341.1"/>
    <property type="molecule type" value="Genomic_DNA"/>
</dbReference>
<gene>
    <name evidence="1" type="ORF">BXY53_0402</name>
</gene>
<proteinExistence type="predicted"/>